<keyword evidence="2" id="KW-0472">Membrane</keyword>
<keyword evidence="2" id="KW-0812">Transmembrane</keyword>
<evidence type="ECO:0000256" key="2">
    <source>
        <dbReference type="SAM" id="Phobius"/>
    </source>
</evidence>
<evidence type="ECO:0000256" key="3">
    <source>
        <dbReference type="SAM" id="SignalP"/>
    </source>
</evidence>
<evidence type="ECO:0000313" key="5">
    <source>
        <dbReference type="Proteomes" id="UP000800036"/>
    </source>
</evidence>
<organism evidence="4 5">
    <name type="scientific">Bimuria novae-zelandiae CBS 107.79</name>
    <dbReference type="NCBI Taxonomy" id="1447943"/>
    <lineage>
        <taxon>Eukaryota</taxon>
        <taxon>Fungi</taxon>
        <taxon>Dikarya</taxon>
        <taxon>Ascomycota</taxon>
        <taxon>Pezizomycotina</taxon>
        <taxon>Dothideomycetes</taxon>
        <taxon>Pleosporomycetidae</taxon>
        <taxon>Pleosporales</taxon>
        <taxon>Massarineae</taxon>
        <taxon>Didymosphaeriaceae</taxon>
        <taxon>Bimuria</taxon>
    </lineage>
</organism>
<keyword evidence="5" id="KW-1185">Reference proteome</keyword>
<dbReference type="Proteomes" id="UP000800036">
    <property type="component" value="Unassembled WGS sequence"/>
</dbReference>
<name>A0A6A5VKG6_9PLEO</name>
<evidence type="ECO:0000256" key="1">
    <source>
        <dbReference type="SAM" id="MobiDB-lite"/>
    </source>
</evidence>
<protein>
    <recommendedName>
        <fullName evidence="6">Mid2 domain-containing protein</fullName>
    </recommendedName>
</protein>
<gene>
    <name evidence="4" type="ORF">BU23DRAFT_564577</name>
</gene>
<reference evidence="4" key="1">
    <citation type="journal article" date="2020" name="Stud. Mycol.">
        <title>101 Dothideomycetes genomes: a test case for predicting lifestyles and emergence of pathogens.</title>
        <authorList>
            <person name="Haridas S."/>
            <person name="Albert R."/>
            <person name="Binder M."/>
            <person name="Bloem J."/>
            <person name="Labutti K."/>
            <person name="Salamov A."/>
            <person name="Andreopoulos B."/>
            <person name="Baker S."/>
            <person name="Barry K."/>
            <person name="Bills G."/>
            <person name="Bluhm B."/>
            <person name="Cannon C."/>
            <person name="Castanera R."/>
            <person name="Culley D."/>
            <person name="Daum C."/>
            <person name="Ezra D."/>
            <person name="Gonzalez J."/>
            <person name="Henrissat B."/>
            <person name="Kuo A."/>
            <person name="Liang C."/>
            <person name="Lipzen A."/>
            <person name="Lutzoni F."/>
            <person name="Magnuson J."/>
            <person name="Mondo S."/>
            <person name="Nolan M."/>
            <person name="Ohm R."/>
            <person name="Pangilinan J."/>
            <person name="Park H.-J."/>
            <person name="Ramirez L."/>
            <person name="Alfaro M."/>
            <person name="Sun H."/>
            <person name="Tritt A."/>
            <person name="Yoshinaga Y."/>
            <person name="Zwiers L.-H."/>
            <person name="Turgeon B."/>
            <person name="Goodwin S."/>
            <person name="Spatafora J."/>
            <person name="Crous P."/>
            <person name="Grigoriev I."/>
        </authorList>
    </citation>
    <scope>NUCLEOTIDE SEQUENCE</scope>
    <source>
        <strain evidence="4">CBS 107.79</strain>
    </source>
</reference>
<keyword evidence="3" id="KW-0732">Signal</keyword>
<dbReference type="AlphaFoldDB" id="A0A6A5VKG6"/>
<accession>A0A6A5VKG6</accession>
<evidence type="ECO:0000313" key="4">
    <source>
        <dbReference type="EMBL" id="KAF1977701.1"/>
    </source>
</evidence>
<feature type="signal peptide" evidence="3">
    <location>
        <begin position="1"/>
        <end position="29"/>
    </location>
</feature>
<dbReference type="EMBL" id="ML976662">
    <property type="protein sequence ID" value="KAF1977701.1"/>
    <property type="molecule type" value="Genomic_DNA"/>
</dbReference>
<proteinExistence type="predicted"/>
<feature type="transmembrane region" description="Helical" evidence="2">
    <location>
        <begin position="195"/>
        <end position="220"/>
    </location>
</feature>
<feature type="chain" id="PRO_5025538626" description="Mid2 domain-containing protein" evidence="3">
    <location>
        <begin position="30"/>
        <end position="280"/>
    </location>
</feature>
<feature type="region of interest" description="Disordered" evidence="1">
    <location>
        <begin position="169"/>
        <end position="191"/>
    </location>
</feature>
<evidence type="ECO:0008006" key="6">
    <source>
        <dbReference type="Google" id="ProtNLM"/>
    </source>
</evidence>
<sequence length="280" mass="29615">MAIPRVRTDRGYSLFSVLVLFSHLQFSLGASKKCFNESGDQTNQLPCAPDSPGHDICCEAGDICLSNGLCKYGPNAARNESIEVDTYRPDCTDQSWDNEKCFGGCNNFKELLVQTCYDNRYCCYGANGCDCSKTSLFELNAATFVTTLPLGSATATSVPARVSATTTSVSVNSSTANASPTQSSTGSSSSSSSHLGVAVGAGVGAGLAVVIIGSVATFLFMRRRKKRMMAEFAPAGGATYQKGYSVPLLEVDGRSAPQEIGYKGPPQELDGRVQMKVVPE</sequence>
<keyword evidence="2" id="KW-1133">Transmembrane helix</keyword>
<dbReference type="OrthoDB" id="5215637at2759"/>